<dbReference type="PATRIC" id="fig|1324352.5.peg.3203"/>
<dbReference type="AlphaFoldDB" id="A0A0G3M595"/>
<evidence type="ECO:0000313" key="2">
    <source>
        <dbReference type="Proteomes" id="UP000035213"/>
    </source>
</evidence>
<reference evidence="1 2" key="1">
    <citation type="submission" date="2014-11" db="EMBL/GenBank/DDBJ databases">
        <authorList>
            <person name="Park G.-S."/>
            <person name="Hong S.-J."/>
            <person name="Jung B.K."/>
            <person name="Khan A.R."/>
            <person name="Kwak Y."/>
            <person name="Shin J.-H."/>
        </authorList>
    </citation>
    <scope>NUCLEOTIDE SEQUENCE [LARGE SCALE GENOMIC DNA]</scope>
    <source>
        <strain evidence="1 2">DSM 27622</strain>
    </source>
</reference>
<protein>
    <submittedName>
        <fullName evidence="1">Uncharacterized protein</fullName>
    </submittedName>
</protein>
<dbReference type="EMBL" id="CP009928">
    <property type="protein sequence ID" value="AKK73800.1"/>
    <property type="molecule type" value="Genomic_DNA"/>
</dbReference>
<dbReference type="KEGG" id="cgn:OK18_15365"/>
<organism evidence="1 2">
    <name type="scientific">Chryseobacterium gallinarum</name>
    <dbReference type="NCBI Taxonomy" id="1324352"/>
    <lineage>
        <taxon>Bacteria</taxon>
        <taxon>Pseudomonadati</taxon>
        <taxon>Bacteroidota</taxon>
        <taxon>Flavobacteriia</taxon>
        <taxon>Flavobacteriales</taxon>
        <taxon>Weeksellaceae</taxon>
        <taxon>Chryseobacterium group</taxon>
        <taxon>Chryseobacterium</taxon>
    </lineage>
</organism>
<dbReference type="RefSeq" id="WP_053328563.1">
    <property type="nucleotide sequence ID" value="NZ_CP009928.1"/>
</dbReference>
<dbReference type="OrthoDB" id="1269761at2"/>
<evidence type="ECO:0000313" key="1">
    <source>
        <dbReference type="EMBL" id="AKK73800.1"/>
    </source>
</evidence>
<accession>A0A0G3M595</accession>
<proteinExistence type="predicted"/>
<name>A0A0G3M595_CHRGL</name>
<dbReference type="Proteomes" id="UP000035213">
    <property type="component" value="Chromosome"/>
</dbReference>
<gene>
    <name evidence="1" type="ORF">OK18_15365</name>
</gene>
<sequence>MIIEELLNDKICFAVVQSYCYLTKHKIMLNQEWEIIASHKDSKNLKRRFTTNAGAYIPENQKNPKGIISYTLNLAEIKEFRILKDEYFTKVMSNENGTVWEINGNSFKKHFKKPKHEAFRKVS</sequence>
<dbReference type="STRING" id="1324352.OK18_15365"/>